<feature type="transmembrane region" description="Helical" evidence="1">
    <location>
        <begin position="310"/>
        <end position="334"/>
    </location>
</feature>
<feature type="transmembrane region" description="Helical" evidence="1">
    <location>
        <begin position="234"/>
        <end position="255"/>
    </location>
</feature>
<comment type="caution">
    <text evidence="2">The sequence shown here is derived from an EMBL/GenBank/DDBJ whole genome shotgun (WGS) entry which is preliminary data.</text>
</comment>
<evidence type="ECO:0000313" key="2">
    <source>
        <dbReference type="EMBL" id="MEB3033384.1"/>
    </source>
</evidence>
<dbReference type="Proteomes" id="UP001298593">
    <property type="component" value="Unassembled WGS sequence"/>
</dbReference>
<reference evidence="2 3" key="1">
    <citation type="submission" date="2023-12" db="EMBL/GenBank/DDBJ databases">
        <title>Description of new species of Mycobacterium terrae complex isolated from sewage at the Sao Paulo Zoological Park Foundation in Brazil.</title>
        <authorList>
            <person name="Romagnoli C.L."/>
            <person name="Conceicao E.C."/>
            <person name="Machado E."/>
            <person name="Barreto L.B.P.F."/>
            <person name="Sharma A."/>
            <person name="Silva N.M."/>
            <person name="Marques L.E."/>
            <person name="Juliana M.A."/>
            <person name="Lourenco M.C.S."/>
            <person name="Digiampietri L.A."/>
            <person name="Suffys P.N."/>
            <person name="Viana-Niero C."/>
        </authorList>
    </citation>
    <scope>NUCLEOTIDE SEQUENCE [LARGE SCALE GENOMIC DNA]</scope>
    <source>
        <strain evidence="2 3">MYC340</strain>
    </source>
</reference>
<name>A0ABU5XZH2_9MYCO</name>
<feature type="transmembrane region" description="Helical" evidence="1">
    <location>
        <begin position="102"/>
        <end position="118"/>
    </location>
</feature>
<feature type="transmembrane region" description="Helical" evidence="1">
    <location>
        <begin position="261"/>
        <end position="280"/>
    </location>
</feature>
<dbReference type="EMBL" id="JAYJJU010000018">
    <property type="protein sequence ID" value="MEB3033384.1"/>
    <property type="molecule type" value="Genomic_DNA"/>
</dbReference>
<feature type="transmembrane region" description="Helical" evidence="1">
    <location>
        <begin position="130"/>
        <end position="158"/>
    </location>
</feature>
<accession>A0ABU5XZH2</accession>
<feature type="transmembrane region" description="Helical" evidence="1">
    <location>
        <begin position="178"/>
        <end position="201"/>
    </location>
</feature>
<keyword evidence="1" id="KW-0472">Membrane</keyword>
<feature type="transmembrane region" description="Helical" evidence="1">
    <location>
        <begin position="27"/>
        <end position="45"/>
    </location>
</feature>
<proteinExistence type="predicted"/>
<feature type="transmembrane region" description="Helical" evidence="1">
    <location>
        <begin position="79"/>
        <end position="96"/>
    </location>
</feature>
<keyword evidence="3" id="KW-1185">Reference proteome</keyword>
<dbReference type="RefSeq" id="WP_329780182.1">
    <property type="nucleotide sequence ID" value="NZ_JAYJJU010000018.1"/>
</dbReference>
<evidence type="ECO:0000256" key="1">
    <source>
        <dbReference type="SAM" id="Phobius"/>
    </source>
</evidence>
<protein>
    <recommendedName>
        <fullName evidence="4">HPP family protein</fullName>
    </recommendedName>
</protein>
<evidence type="ECO:0008006" key="4">
    <source>
        <dbReference type="Google" id="ProtNLM"/>
    </source>
</evidence>
<sequence>MTGAEQAESRQDDSPPSMAAGGIRPAWWRWLLPLVFAAAMVGFGYGLGDRAFVFPEGAALAFGVLVVDKPDWVFSRWRLLVLPTACAVAGSVAVNLAMPKAAAEVLALFFAVALMQTVKGRLGPVVSAAVLPVVFGITTWIYPATVAGICLALVAMVSLPRWRPQGPAVVAAPPPSRWPWPALMLFVVIAVAWIALASLALPLPPVALAPPLLVAGLEWCAQGAGPPRVAVRRWALLVTAAAVGGLASWVSPVIHGGIAPAQALAASAAQLAAVGVVLIVLAWTGEYLYPALAIALVPALVAPISPGPYLLAIGIGAAALYGGATVCAGTGRIVHTVFSRVARAATEQP</sequence>
<gene>
    <name evidence="2" type="ORF">KV113_17670</name>
</gene>
<organism evidence="2 3">
    <name type="scientific">[Mycobacterium] nativiensis</name>
    <dbReference type="NCBI Taxonomy" id="2855503"/>
    <lineage>
        <taxon>Bacteria</taxon>
        <taxon>Bacillati</taxon>
        <taxon>Actinomycetota</taxon>
        <taxon>Actinomycetes</taxon>
        <taxon>Mycobacteriales</taxon>
        <taxon>Mycobacteriaceae</taxon>
        <taxon>Mycolicibacter</taxon>
    </lineage>
</organism>
<evidence type="ECO:0000313" key="3">
    <source>
        <dbReference type="Proteomes" id="UP001298593"/>
    </source>
</evidence>
<keyword evidence="1" id="KW-1133">Transmembrane helix</keyword>
<keyword evidence="1" id="KW-0812">Transmembrane</keyword>